<evidence type="ECO:0000313" key="1">
    <source>
        <dbReference type="EMBL" id="KKK84360.1"/>
    </source>
</evidence>
<name>A0A0F8ZEM2_9ZZZZ</name>
<reference evidence="1" key="1">
    <citation type="journal article" date="2015" name="Nature">
        <title>Complex archaea that bridge the gap between prokaryotes and eukaryotes.</title>
        <authorList>
            <person name="Spang A."/>
            <person name="Saw J.H."/>
            <person name="Jorgensen S.L."/>
            <person name="Zaremba-Niedzwiedzka K."/>
            <person name="Martijn J."/>
            <person name="Lind A.E."/>
            <person name="van Eijk R."/>
            <person name="Schleper C."/>
            <person name="Guy L."/>
            <person name="Ettema T.J."/>
        </authorList>
    </citation>
    <scope>NUCLEOTIDE SEQUENCE</scope>
</reference>
<sequence>MELTDEEINTTMRYLGGKMIEAQIDVGDPYQVIKFMILNPLPDHMVVVAELRVSEEAAKKRKIKLLHEELSKLEGE</sequence>
<proteinExistence type="predicted"/>
<comment type="caution">
    <text evidence="1">The sequence shown here is derived from an EMBL/GenBank/DDBJ whole genome shotgun (WGS) entry which is preliminary data.</text>
</comment>
<dbReference type="EMBL" id="LAZR01051812">
    <property type="protein sequence ID" value="KKK84360.1"/>
    <property type="molecule type" value="Genomic_DNA"/>
</dbReference>
<accession>A0A0F8ZEM2</accession>
<dbReference type="AlphaFoldDB" id="A0A0F8ZEM2"/>
<gene>
    <name evidence="1" type="ORF">LCGC14_2784100</name>
</gene>
<protein>
    <submittedName>
        <fullName evidence="1">Uncharacterized protein</fullName>
    </submittedName>
</protein>
<organism evidence="1">
    <name type="scientific">marine sediment metagenome</name>
    <dbReference type="NCBI Taxonomy" id="412755"/>
    <lineage>
        <taxon>unclassified sequences</taxon>
        <taxon>metagenomes</taxon>
        <taxon>ecological metagenomes</taxon>
    </lineage>
</organism>